<feature type="domain" description="PAS" evidence="1">
    <location>
        <begin position="1"/>
        <end position="41"/>
    </location>
</feature>
<evidence type="ECO:0000313" key="5">
    <source>
        <dbReference type="EMBL" id="MCX7570546.1"/>
    </source>
</evidence>
<dbReference type="Proteomes" id="UP001208017">
    <property type="component" value="Unassembled WGS sequence"/>
</dbReference>
<evidence type="ECO:0000259" key="4">
    <source>
        <dbReference type="PROSITE" id="PS50887"/>
    </source>
</evidence>
<dbReference type="SMART" id="SM00052">
    <property type="entry name" value="EAL"/>
    <property type="match status" value="1"/>
</dbReference>
<dbReference type="InterPro" id="IPR029787">
    <property type="entry name" value="Nucleotide_cyclase"/>
</dbReference>
<dbReference type="InterPro" id="IPR001633">
    <property type="entry name" value="EAL_dom"/>
</dbReference>
<dbReference type="SMART" id="SM00086">
    <property type="entry name" value="PAC"/>
    <property type="match status" value="1"/>
</dbReference>
<accession>A0ABT3X4K8</accession>
<dbReference type="PANTHER" id="PTHR44757:SF2">
    <property type="entry name" value="BIOFILM ARCHITECTURE MAINTENANCE PROTEIN MBAA"/>
    <property type="match status" value="1"/>
</dbReference>
<dbReference type="SMART" id="SM00091">
    <property type="entry name" value="PAS"/>
    <property type="match status" value="2"/>
</dbReference>
<dbReference type="Pfam" id="PF00563">
    <property type="entry name" value="EAL"/>
    <property type="match status" value="1"/>
</dbReference>
<name>A0ABT3X4K8_9BACL</name>
<evidence type="ECO:0000259" key="1">
    <source>
        <dbReference type="PROSITE" id="PS50112"/>
    </source>
</evidence>
<dbReference type="InterPro" id="IPR035919">
    <property type="entry name" value="EAL_sf"/>
</dbReference>
<dbReference type="Pfam" id="PF13426">
    <property type="entry name" value="PAS_9"/>
    <property type="match status" value="2"/>
</dbReference>
<dbReference type="NCBIfam" id="TIGR00254">
    <property type="entry name" value="GGDEF"/>
    <property type="match status" value="1"/>
</dbReference>
<dbReference type="EMBL" id="JAPMLT010000005">
    <property type="protein sequence ID" value="MCX7570546.1"/>
    <property type="molecule type" value="Genomic_DNA"/>
</dbReference>
<feature type="domain" description="GGDEF" evidence="4">
    <location>
        <begin position="261"/>
        <end position="394"/>
    </location>
</feature>
<protein>
    <submittedName>
        <fullName evidence="5">EAL domain-containing protein</fullName>
    </submittedName>
</protein>
<dbReference type="PROSITE" id="PS50113">
    <property type="entry name" value="PAC"/>
    <property type="match status" value="1"/>
</dbReference>
<dbReference type="InterPro" id="IPR000160">
    <property type="entry name" value="GGDEF_dom"/>
</dbReference>
<dbReference type="CDD" id="cd00130">
    <property type="entry name" value="PAS"/>
    <property type="match status" value="2"/>
</dbReference>
<dbReference type="PROSITE" id="PS50887">
    <property type="entry name" value="GGDEF"/>
    <property type="match status" value="1"/>
</dbReference>
<dbReference type="Gene3D" id="3.30.450.20">
    <property type="entry name" value="PAS domain"/>
    <property type="match status" value="2"/>
</dbReference>
<dbReference type="SUPFAM" id="SSF55073">
    <property type="entry name" value="Nucleotide cyclase"/>
    <property type="match status" value="1"/>
</dbReference>
<dbReference type="PANTHER" id="PTHR44757">
    <property type="entry name" value="DIGUANYLATE CYCLASE DGCP"/>
    <property type="match status" value="1"/>
</dbReference>
<dbReference type="InterPro" id="IPR001610">
    <property type="entry name" value="PAC"/>
</dbReference>
<dbReference type="PROSITE" id="PS50112">
    <property type="entry name" value="PAS"/>
    <property type="match status" value="2"/>
</dbReference>
<dbReference type="InterPro" id="IPR043128">
    <property type="entry name" value="Rev_trsase/Diguanyl_cyclase"/>
</dbReference>
<dbReference type="Pfam" id="PF00990">
    <property type="entry name" value="GGDEF"/>
    <property type="match status" value="1"/>
</dbReference>
<feature type="domain" description="PAS" evidence="1">
    <location>
        <begin position="111"/>
        <end position="150"/>
    </location>
</feature>
<evidence type="ECO:0000259" key="2">
    <source>
        <dbReference type="PROSITE" id="PS50113"/>
    </source>
</evidence>
<dbReference type="InterPro" id="IPR000700">
    <property type="entry name" value="PAS-assoc_C"/>
</dbReference>
<proteinExistence type="predicted"/>
<reference evidence="5 6" key="1">
    <citation type="submission" date="2022-11" db="EMBL/GenBank/DDBJ databases">
        <title>Study of microbial diversity in lake waters.</title>
        <authorList>
            <person name="Zhang J."/>
        </authorList>
    </citation>
    <scope>NUCLEOTIDE SEQUENCE [LARGE SCALE GENOMIC DNA]</scope>
    <source>
        <strain evidence="5 6">DT12</strain>
    </source>
</reference>
<dbReference type="Gene3D" id="3.20.20.450">
    <property type="entry name" value="EAL domain"/>
    <property type="match status" value="1"/>
</dbReference>
<feature type="domain" description="EAL" evidence="3">
    <location>
        <begin position="402"/>
        <end position="656"/>
    </location>
</feature>
<organism evidence="5 6">
    <name type="scientific">Tumebacillus lacus</name>
    <dbReference type="NCBI Taxonomy" id="2995335"/>
    <lineage>
        <taxon>Bacteria</taxon>
        <taxon>Bacillati</taxon>
        <taxon>Bacillota</taxon>
        <taxon>Bacilli</taxon>
        <taxon>Bacillales</taxon>
        <taxon>Alicyclobacillaceae</taxon>
        <taxon>Tumebacillus</taxon>
    </lineage>
</organism>
<dbReference type="SUPFAM" id="SSF55785">
    <property type="entry name" value="PYP-like sensor domain (PAS domain)"/>
    <property type="match status" value="2"/>
</dbReference>
<dbReference type="NCBIfam" id="TIGR00229">
    <property type="entry name" value="sensory_box"/>
    <property type="match status" value="1"/>
</dbReference>
<dbReference type="RefSeq" id="WP_267151798.1">
    <property type="nucleotide sequence ID" value="NZ_JAPMLT010000005.1"/>
</dbReference>
<dbReference type="Gene3D" id="3.30.70.270">
    <property type="match status" value="1"/>
</dbReference>
<dbReference type="CDD" id="cd01949">
    <property type="entry name" value="GGDEF"/>
    <property type="match status" value="1"/>
</dbReference>
<dbReference type="InterPro" id="IPR035965">
    <property type="entry name" value="PAS-like_dom_sf"/>
</dbReference>
<dbReference type="SMART" id="SM00267">
    <property type="entry name" value="GGDEF"/>
    <property type="match status" value="1"/>
</dbReference>
<feature type="domain" description="PAC" evidence="2">
    <location>
        <begin position="177"/>
        <end position="229"/>
    </location>
</feature>
<dbReference type="CDD" id="cd01948">
    <property type="entry name" value="EAL"/>
    <property type="match status" value="1"/>
</dbReference>
<dbReference type="InterPro" id="IPR052155">
    <property type="entry name" value="Biofilm_reg_signaling"/>
</dbReference>
<dbReference type="SUPFAM" id="SSF141868">
    <property type="entry name" value="EAL domain-like"/>
    <property type="match status" value="1"/>
</dbReference>
<dbReference type="InterPro" id="IPR000014">
    <property type="entry name" value="PAS"/>
</dbReference>
<keyword evidence="6" id="KW-1185">Reference proteome</keyword>
<dbReference type="PROSITE" id="PS50883">
    <property type="entry name" value="EAL"/>
    <property type="match status" value="1"/>
</dbReference>
<evidence type="ECO:0000313" key="6">
    <source>
        <dbReference type="Proteomes" id="UP001208017"/>
    </source>
</evidence>
<gene>
    <name evidence="5" type="ORF">OS242_11285</name>
</gene>
<sequence length="656" mass="73957">MIRHLQIRDAVLTIDTSGVIRSFPESGTLLFGYEQHEAVGQPITRFLPGWTGPETDLTAPLQAVRRDGSAFDAEVEHSLVSAGDEQLWVLCVRDLVMRRHAGVAALSAVSVLEHTLQGIMITSPDGTIQYVNRAFVHSTGYTASEAVGQNPRFLQSGWHNCDFYSSMWNEIQATGSWAGEIWNRRKNGEIFPEWLNIVAVHDENGEIIRFAALFSDMSKLKQDEARMHHQTYHDTLTGLPNRILFMDRLALAVADAERLDLKAAVMFLDIDRFKLINDTLGHDVGDRLLQEIAQRLTDTVRDRDTVCRLGGDEFTVIMENIADTEEAILMAQRILDTFMVPFCIADHEFFVTPSIGVALYPDDGIVIDTLAKNADTAMYRAKEHGNNYQLYSPAMNSQALERLNLENDLRRALDRGEFVVHYQPQLHISTGQIIGMEALVRWNHHRRGLISPAEFIPLAEETGLIVQIGEWVLRTACLQCKKWLDSGYPGLRVAVNLSARQFQQKNIVEMVERILQETGLPGQMLELEITESVAMRHVEHAISILEQLKQLGVQISIDDFGTGYSSLSYLKKFPIQTLKIDKSFVHDISDSQDDGAIAASVIVMAHSLKLNVIAEGVETEEQLDFLRERDCDEFQGYLFSGPLTAEKFEEMLKMRK</sequence>
<evidence type="ECO:0000259" key="3">
    <source>
        <dbReference type="PROSITE" id="PS50883"/>
    </source>
</evidence>
<comment type="caution">
    <text evidence="5">The sequence shown here is derived from an EMBL/GenBank/DDBJ whole genome shotgun (WGS) entry which is preliminary data.</text>
</comment>